<feature type="compositionally biased region" description="Low complexity" evidence="1">
    <location>
        <begin position="695"/>
        <end position="704"/>
    </location>
</feature>
<evidence type="ECO:0000256" key="2">
    <source>
        <dbReference type="SAM" id="SignalP"/>
    </source>
</evidence>
<reference evidence="3 4" key="1">
    <citation type="submission" date="2019-05" db="EMBL/GenBank/DDBJ databases">
        <title>Emergence of the Ug99 lineage of the wheat stem rust pathogen through somatic hybridization.</title>
        <authorList>
            <person name="Li F."/>
            <person name="Upadhyaya N.M."/>
            <person name="Sperschneider J."/>
            <person name="Matny O."/>
            <person name="Nguyen-Phuc H."/>
            <person name="Mago R."/>
            <person name="Raley C."/>
            <person name="Miller M.E."/>
            <person name="Silverstein K.A.T."/>
            <person name="Henningsen E."/>
            <person name="Hirsch C.D."/>
            <person name="Visser B."/>
            <person name="Pretorius Z.A."/>
            <person name="Steffenson B.J."/>
            <person name="Schwessinger B."/>
            <person name="Dodds P.N."/>
            <person name="Figueroa M."/>
        </authorList>
    </citation>
    <scope>NUCLEOTIDE SEQUENCE [LARGE SCALE GENOMIC DNA]</scope>
    <source>
        <strain evidence="3 4">Ug99</strain>
    </source>
</reference>
<dbReference type="AlphaFoldDB" id="A0A5B0RRZ2"/>
<feature type="region of interest" description="Disordered" evidence="1">
    <location>
        <begin position="190"/>
        <end position="211"/>
    </location>
</feature>
<proteinExistence type="predicted"/>
<feature type="signal peptide" evidence="2">
    <location>
        <begin position="1"/>
        <end position="20"/>
    </location>
</feature>
<feature type="compositionally biased region" description="Low complexity" evidence="1">
    <location>
        <begin position="597"/>
        <end position="628"/>
    </location>
</feature>
<sequence length="867" mass="84524">MKLCFALYVIAIILPSFSTAVPHHDSRHTYLEKRQGSTSQDTTSKPKPSSPGMLAKPLGSPEEKDPKGGKDSLLGTEEPDERKGIKDTASFGPGLPRKPKEPNTPPINLPNPGGLGPAGFPPANTGGDIPWDGSGGGGSTKPGGPTNDAINKTSNASLQMLEKILNHTLSTLPGLEKLSDQVEKMMAGQLEDAMEKAQDTPDSPGSRTDVQEGIQGSANATANKTVSITAPVEMNGTDSQGKACETYGYITLSATTLTTLSTLFQSLVKLEKTVSKDGSKKSLTILQQARAQVSFTMFSVIKLTATPAVTSCHVPPSQTTFSTQIQANVSMCAEMLTKVEHDLKAGKTTVSKSADLGIDASLGANSTMNSTVGPGSTPGELGGGGSGGADKGTGDSGSIVNPLGDRTKKPGGSDSPGNPTSVSPDGTTPNSDASLGGGDLGGSTPNDDSSTTPTDASSAGGADNSTSFKADSFAEVKASFAAAVQVTTGLVTSKPSQGKEGIHIGATVNAQVNVNIKARVSIKSSVIDNFLDRVNGGSGGQEHDALQNPKIQQQDGMGILQDIGGSVFSNIYSGISGSGGSSSGSSTDVSGGGGDNSSGSGFPDSTGGSSASPDSTGSSAYPGDSSGTGYPGSTGGSAAGANSTSSTGYPGDSSSAGLPGSTGGSGASPDSTGSSAYPGDSSGTGFPGSTGGSGASPNSTSSTGYPGDSSSAGLPGSTGGSGASPDSTGSSAYPGSSKGLGGSDTSSNTTSSPDSTGGASGGLGGSSTGGGDNSTPSPGGKDGTLVDAEGSGSGGSGMGGGGAGLGGSGGGSSSGSGSGIGSSSSMSGESGSCVCKSDSSTHLRIRSLEAQLAQVHRVMHKRGLTEL</sequence>
<feature type="chain" id="PRO_5022700459" evidence="2">
    <location>
        <begin position="21"/>
        <end position="867"/>
    </location>
</feature>
<feature type="compositionally biased region" description="Polar residues" evidence="1">
    <location>
        <begin position="36"/>
        <end position="47"/>
    </location>
</feature>
<dbReference type="EMBL" id="VDEP01000140">
    <property type="protein sequence ID" value="KAA1128650.1"/>
    <property type="molecule type" value="Genomic_DNA"/>
</dbReference>
<feature type="compositionally biased region" description="Polar residues" evidence="1">
    <location>
        <begin position="200"/>
        <end position="211"/>
    </location>
</feature>
<feature type="region of interest" description="Disordered" evidence="1">
    <location>
        <begin position="367"/>
        <end position="464"/>
    </location>
</feature>
<name>A0A5B0RRZ2_PUCGR</name>
<feature type="compositionally biased region" description="Low complexity" evidence="1">
    <location>
        <begin position="821"/>
        <end position="832"/>
    </location>
</feature>
<accession>A0A5B0RRZ2</accession>
<organism evidence="3 4">
    <name type="scientific">Puccinia graminis f. sp. tritici</name>
    <dbReference type="NCBI Taxonomy" id="56615"/>
    <lineage>
        <taxon>Eukaryota</taxon>
        <taxon>Fungi</taxon>
        <taxon>Dikarya</taxon>
        <taxon>Basidiomycota</taxon>
        <taxon>Pucciniomycotina</taxon>
        <taxon>Pucciniomycetes</taxon>
        <taxon>Pucciniales</taxon>
        <taxon>Pucciniaceae</taxon>
        <taxon>Puccinia</taxon>
    </lineage>
</organism>
<feature type="region of interest" description="Disordered" evidence="1">
    <location>
        <begin position="28"/>
        <end position="151"/>
    </location>
</feature>
<evidence type="ECO:0000313" key="4">
    <source>
        <dbReference type="Proteomes" id="UP000325313"/>
    </source>
</evidence>
<feature type="compositionally biased region" description="Low complexity" evidence="1">
    <location>
        <begin position="121"/>
        <end position="132"/>
    </location>
</feature>
<feature type="compositionally biased region" description="Gly residues" evidence="1">
    <location>
        <begin position="791"/>
        <end position="820"/>
    </location>
</feature>
<feature type="region of interest" description="Disordered" evidence="1">
    <location>
        <begin position="577"/>
        <end position="840"/>
    </location>
</feature>
<keyword evidence="2" id="KW-0732">Signal</keyword>
<dbReference type="Proteomes" id="UP000325313">
    <property type="component" value="Unassembled WGS sequence"/>
</dbReference>
<comment type="caution">
    <text evidence="3">The sequence shown here is derived from an EMBL/GenBank/DDBJ whole genome shotgun (WGS) entry which is preliminary data.</text>
</comment>
<feature type="compositionally biased region" description="Low complexity" evidence="1">
    <location>
        <begin position="639"/>
        <end position="648"/>
    </location>
</feature>
<evidence type="ECO:0000256" key="1">
    <source>
        <dbReference type="SAM" id="MobiDB-lite"/>
    </source>
</evidence>
<feature type="compositionally biased region" description="Basic and acidic residues" evidence="1">
    <location>
        <begin position="61"/>
        <end position="70"/>
    </location>
</feature>
<feature type="compositionally biased region" description="Gly residues" evidence="1">
    <location>
        <begin position="685"/>
        <end position="694"/>
    </location>
</feature>
<evidence type="ECO:0000313" key="3">
    <source>
        <dbReference type="EMBL" id="KAA1128650.1"/>
    </source>
</evidence>
<feature type="compositionally biased region" description="Polar residues" evidence="1">
    <location>
        <begin position="415"/>
        <end position="430"/>
    </location>
</feature>
<feature type="compositionally biased region" description="Gly residues" evidence="1">
    <location>
        <begin position="629"/>
        <end position="638"/>
    </location>
</feature>
<feature type="compositionally biased region" description="Gly residues" evidence="1">
    <location>
        <begin position="758"/>
        <end position="772"/>
    </location>
</feature>
<feature type="compositionally biased region" description="Low complexity" evidence="1">
    <location>
        <begin position="743"/>
        <end position="757"/>
    </location>
</feature>
<feature type="compositionally biased region" description="Polar residues" evidence="1">
    <location>
        <begin position="724"/>
        <end position="734"/>
    </location>
</feature>
<feature type="compositionally biased region" description="Low complexity" evidence="1">
    <location>
        <begin position="442"/>
        <end position="462"/>
    </location>
</feature>
<protein>
    <submittedName>
        <fullName evidence="3">Uncharacterized protein</fullName>
    </submittedName>
</protein>
<gene>
    <name evidence="3" type="ORF">PGTUg99_020334</name>
</gene>
<feature type="compositionally biased region" description="Gly residues" evidence="1">
    <location>
        <begin position="380"/>
        <end position="395"/>
    </location>
</feature>